<feature type="compositionally biased region" description="Low complexity" evidence="1">
    <location>
        <begin position="80"/>
        <end position="93"/>
    </location>
</feature>
<dbReference type="AlphaFoldDB" id="A0A811L778"/>
<evidence type="ECO:0000256" key="1">
    <source>
        <dbReference type="SAM" id="MobiDB-lite"/>
    </source>
</evidence>
<gene>
    <name evidence="2" type="ORF">BOKJ2_LOCUS10737</name>
</gene>
<name>A0A811L778_9BILA</name>
<evidence type="ECO:0000313" key="2">
    <source>
        <dbReference type="EMBL" id="CAD5223967.1"/>
    </source>
</evidence>
<comment type="caution">
    <text evidence="2">The sequence shown here is derived from an EMBL/GenBank/DDBJ whole genome shotgun (WGS) entry which is preliminary data.</text>
</comment>
<organism evidence="2 3">
    <name type="scientific">Bursaphelenchus okinawaensis</name>
    <dbReference type="NCBI Taxonomy" id="465554"/>
    <lineage>
        <taxon>Eukaryota</taxon>
        <taxon>Metazoa</taxon>
        <taxon>Ecdysozoa</taxon>
        <taxon>Nematoda</taxon>
        <taxon>Chromadorea</taxon>
        <taxon>Rhabditida</taxon>
        <taxon>Tylenchina</taxon>
        <taxon>Tylenchomorpha</taxon>
        <taxon>Aphelenchoidea</taxon>
        <taxon>Aphelenchoididae</taxon>
        <taxon>Bursaphelenchus</taxon>
    </lineage>
</organism>
<protein>
    <submittedName>
        <fullName evidence="2">Uncharacterized protein</fullName>
    </submittedName>
</protein>
<accession>A0A811L778</accession>
<dbReference type="EMBL" id="CAJFCW020000005">
    <property type="protein sequence ID" value="CAG9119246.1"/>
    <property type="molecule type" value="Genomic_DNA"/>
</dbReference>
<evidence type="ECO:0000313" key="3">
    <source>
        <dbReference type="Proteomes" id="UP000614601"/>
    </source>
</evidence>
<feature type="compositionally biased region" description="Basic residues" evidence="1">
    <location>
        <begin position="107"/>
        <end position="124"/>
    </location>
</feature>
<reference evidence="2" key="1">
    <citation type="submission" date="2020-09" db="EMBL/GenBank/DDBJ databases">
        <authorList>
            <person name="Kikuchi T."/>
        </authorList>
    </citation>
    <scope>NUCLEOTIDE SEQUENCE</scope>
    <source>
        <strain evidence="2">SH1</strain>
    </source>
</reference>
<dbReference type="EMBL" id="CAJFDH010000005">
    <property type="protein sequence ID" value="CAD5223967.1"/>
    <property type="molecule type" value="Genomic_DNA"/>
</dbReference>
<keyword evidence="3" id="KW-1185">Reference proteome</keyword>
<feature type="region of interest" description="Disordered" evidence="1">
    <location>
        <begin position="67"/>
        <end position="124"/>
    </location>
</feature>
<dbReference type="Proteomes" id="UP000614601">
    <property type="component" value="Unassembled WGS sequence"/>
</dbReference>
<sequence>MTKTHMETVTQTLVNFENDKMRKARPSRQALQRHISLIQTKRQIQSRLSLLKQVLIQEEFEDKVFRLNNTPDDTSDDEQTSSSSSSDSGSDSSSDSDDDDFGPRYSLVKRPRLSIMSSRKKSKK</sequence>
<dbReference type="Proteomes" id="UP000783686">
    <property type="component" value="Unassembled WGS sequence"/>
</dbReference>
<proteinExistence type="predicted"/>